<dbReference type="AlphaFoldDB" id="A0A286E061"/>
<proteinExistence type="predicted"/>
<evidence type="ECO:0000313" key="2">
    <source>
        <dbReference type="EMBL" id="SOD64296.1"/>
    </source>
</evidence>
<dbReference type="EMBL" id="OCNE01000016">
    <property type="protein sequence ID" value="SOD64296.1"/>
    <property type="molecule type" value="Genomic_DNA"/>
</dbReference>
<reference evidence="2 3" key="1">
    <citation type="submission" date="2017-09" db="EMBL/GenBank/DDBJ databases">
        <authorList>
            <person name="Ehlers B."/>
            <person name="Leendertz F.H."/>
        </authorList>
    </citation>
    <scope>NUCLEOTIDE SEQUENCE [LARGE SCALE GENOMIC DNA]</scope>
    <source>
        <strain evidence="2 3">CGMCC 4.7095</strain>
    </source>
</reference>
<name>A0A286E061_9ACTN</name>
<accession>A0A286E061</accession>
<organism evidence="2 3">
    <name type="scientific">Streptomyces zhaozhouensis</name>
    <dbReference type="NCBI Taxonomy" id="1300267"/>
    <lineage>
        <taxon>Bacteria</taxon>
        <taxon>Bacillati</taxon>
        <taxon>Actinomycetota</taxon>
        <taxon>Actinomycetes</taxon>
        <taxon>Kitasatosporales</taxon>
        <taxon>Streptomycetaceae</taxon>
        <taxon>Streptomyces</taxon>
    </lineage>
</organism>
<dbReference type="Proteomes" id="UP000219072">
    <property type="component" value="Unassembled WGS sequence"/>
</dbReference>
<sequence length="73" mass="7991">MVAEARQPVGPRVPQKVVAVRDGETAPPRRQSGQGLAAACAREAGRGRWLEYDPARDWLPEPPVQVNVPPREP</sequence>
<gene>
    <name evidence="2" type="ORF">SAMN06297387_11620</name>
</gene>
<evidence type="ECO:0000313" key="3">
    <source>
        <dbReference type="Proteomes" id="UP000219072"/>
    </source>
</evidence>
<feature type="region of interest" description="Disordered" evidence="1">
    <location>
        <begin position="54"/>
        <end position="73"/>
    </location>
</feature>
<protein>
    <submittedName>
        <fullName evidence="2">Uncharacterized protein</fullName>
    </submittedName>
</protein>
<keyword evidence="3" id="KW-1185">Reference proteome</keyword>
<evidence type="ECO:0000256" key="1">
    <source>
        <dbReference type="SAM" id="MobiDB-lite"/>
    </source>
</evidence>